<dbReference type="AlphaFoldDB" id="A0A225V7S9"/>
<dbReference type="OrthoDB" id="165998at2759"/>
<accession>A0A225V7S9</accession>
<evidence type="ECO:0000313" key="2">
    <source>
        <dbReference type="EMBL" id="OWZ01019.1"/>
    </source>
</evidence>
<organism evidence="2 3">
    <name type="scientific">Phytophthora megakarya</name>
    <dbReference type="NCBI Taxonomy" id="4795"/>
    <lineage>
        <taxon>Eukaryota</taxon>
        <taxon>Sar</taxon>
        <taxon>Stramenopiles</taxon>
        <taxon>Oomycota</taxon>
        <taxon>Peronosporomycetes</taxon>
        <taxon>Peronosporales</taxon>
        <taxon>Peronosporaceae</taxon>
        <taxon>Phytophthora</taxon>
    </lineage>
</organism>
<gene>
    <name evidence="2" type="ORF">PHMEG_00027671</name>
</gene>
<dbReference type="EMBL" id="NBNE01007161">
    <property type="protein sequence ID" value="OWZ01019.1"/>
    <property type="molecule type" value="Genomic_DNA"/>
</dbReference>
<dbReference type="Proteomes" id="UP000198211">
    <property type="component" value="Unassembled WGS sequence"/>
</dbReference>
<protein>
    <submittedName>
        <fullName evidence="2">Polyprotein</fullName>
    </submittedName>
</protein>
<keyword evidence="3" id="KW-1185">Reference proteome</keyword>
<comment type="caution">
    <text evidence="2">The sequence shown here is derived from an EMBL/GenBank/DDBJ whole genome shotgun (WGS) entry which is preliminary data.</text>
</comment>
<feature type="region of interest" description="Disordered" evidence="1">
    <location>
        <begin position="173"/>
        <end position="201"/>
    </location>
</feature>
<proteinExistence type="predicted"/>
<name>A0A225V7S9_9STRA</name>
<reference evidence="3" key="1">
    <citation type="submission" date="2017-03" db="EMBL/GenBank/DDBJ databases">
        <title>Phytopthora megakarya and P. palmivora, two closely related causual agents of cacao black pod achieved similar genome size and gene model numbers by different mechanisms.</title>
        <authorList>
            <person name="Ali S."/>
            <person name="Shao J."/>
            <person name="Larry D.J."/>
            <person name="Kronmiller B."/>
            <person name="Shen D."/>
            <person name="Strem M.D."/>
            <person name="Melnick R.L."/>
            <person name="Guiltinan M.J."/>
            <person name="Tyler B.M."/>
            <person name="Meinhardt L.W."/>
            <person name="Bailey B.A."/>
        </authorList>
    </citation>
    <scope>NUCLEOTIDE SEQUENCE [LARGE SCALE GENOMIC DNA]</scope>
    <source>
        <strain evidence="3">zdho120</strain>
    </source>
</reference>
<dbReference type="Pfam" id="PF14223">
    <property type="entry name" value="Retrotran_gag_2"/>
    <property type="match status" value="1"/>
</dbReference>
<sequence>MTTTKKAEVFLGSGNYFPWEYNMRMTPARKGLLSHVEVVKLESEETEAWTTSDAKALGIIAQAVELQHQTKIRFSTRAMQAWNTLREYYNRTTLHNRVTMTRRLHEFKMENGSTMSKPLGAFDDPPAEYELISSIVENAQDVTLNDVKEKLLKEYERLKKKETSERAFKMNAGQFKGGRTYGRKGNSPRKNSGGFKGKCFK</sequence>
<evidence type="ECO:0000256" key="1">
    <source>
        <dbReference type="SAM" id="MobiDB-lite"/>
    </source>
</evidence>
<evidence type="ECO:0000313" key="3">
    <source>
        <dbReference type="Proteomes" id="UP000198211"/>
    </source>
</evidence>
<feature type="non-terminal residue" evidence="2">
    <location>
        <position position="201"/>
    </location>
</feature>